<name>A0ABP9K8N1_9NOCA</name>
<gene>
    <name evidence="1" type="ORF">GCM10023318_24020</name>
</gene>
<dbReference type="InterPro" id="IPR001387">
    <property type="entry name" value="Cro/C1-type_HTH"/>
</dbReference>
<accession>A0ABP9K8N1</accession>
<dbReference type="SUPFAM" id="SSF47413">
    <property type="entry name" value="lambda repressor-like DNA-binding domains"/>
    <property type="match status" value="1"/>
</dbReference>
<dbReference type="Gene3D" id="1.10.260.40">
    <property type="entry name" value="lambda repressor-like DNA-binding domains"/>
    <property type="match status" value="1"/>
</dbReference>
<dbReference type="CDD" id="cd00093">
    <property type="entry name" value="HTH_XRE"/>
    <property type="match status" value="1"/>
</dbReference>
<comment type="caution">
    <text evidence="1">The sequence shown here is derived from an EMBL/GenBank/DDBJ whole genome shotgun (WGS) entry which is preliminary data.</text>
</comment>
<proteinExistence type="predicted"/>
<dbReference type="InterPro" id="IPR010982">
    <property type="entry name" value="Lambda_DNA-bd_dom_sf"/>
</dbReference>
<keyword evidence="2" id="KW-1185">Reference proteome</keyword>
<reference evidence="2" key="1">
    <citation type="journal article" date="2019" name="Int. J. Syst. Evol. Microbiol.">
        <title>The Global Catalogue of Microorganisms (GCM) 10K type strain sequencing project: providing services to taxonomists for standard genome sequencing and annotation.</title>
        <authorList>
            <consortium name="The Broad Institute Genomics Platform"/>
            <consortium name="The Broad Institute Genome Sequencing Center for Infectious Disease"/>
            <person name="Wu L."/>
            <person name="Ma J."/>
        </authorList>
    </citation>
    <scope>NUCLEOTIDE SEQUENCE [LARGE SCALE GENOMIC DNA]</scope>
    <source>
        <strain evidence="2">JCM 18298</strain>
    </source>
</reference>
<evidence type="ECO:0000313" key="1">
    <source>
        <dbReference type="EMBL" id="GAA5051980.1"/>
    </source>
</evidence>
<organism evidence="1 2">
    <name type="scientific">Nocardia callitridis</name>
    <dbReference type="NCBI Taxonomy" id="648753"/>
    <lineage>
        <taxon>Bacteria</taxon>
        <taxon>Bacillati</taxon>
        <taxon>Actinomycetota</taxon>
        <taxon>Actinomycetes</taxon>
        <taxon>Mycobacteriales</taxon>
        <taxon>Nocardiaceae</taxon>
        <taxon>Nocardia</taxon>
    </lineage>
</organism>
<dbReference type="EMBL" id="BAABJM010000002">
    <property type="protein sequence ID" value="GAA5051980.1"/>
    <property type="molecule type" value="Genomic_DNA"/>
</dbReference>
<dbReference type="RefSeq" id="WP_345495353.1">
    <property type="nucleotide sequence ID" value="NZ_BAABJM010000002.1"/>
</dbReference>
<protein>
    <submittedName>
        <fullName evidence="1">DUF5919 domain-containing protein</fullName>
    </submittedName>
</protein>
<dbReference type="Proteomes" id="UP001500603">
    <property type="component" value="Unassembled WGS sequence"/>
</dbReference>
<evidence type="ECO:0000313" key="2">
    <source>
        <dbReference type="Proteomes" id="UP001500603"/>
    </source>
</evidence>
<sequence length="253" mass="28041">MRHRLESAMLRAQLDSATLAAAVNVDTKTVNRWLAGRTPHKRTRVEVAQVLGESESTLWPDKRPDLAAGAPATAEVIAAYAHRADIPNEVWSSLLLGATERIDIIGYAYPFVLELLPDASELIAEKCRTGVTVRLAFGDPDCAHVTERDQLEQMQGTLPGRIRNALSMLGGLVDTPGCSIGLHTTHLYNSVFRFDDSMVVTPYLVRARGYQHTALHLRKLSPHGIFASFEDQTEQIWETAKPYVRKVPDELTT</sequence>